<dbReference type="Proteomes" id="UP000554482">
    <property type="component" value="Unassembled WGS sequence"/>
</dbReference>
<keyword evidence="2" id="KW-1185">Reference proteome</keyword>
<protein>
    <submittedName>
        <fullName evidence="1">Uncharacterized protein</fullName>
    </submittedName>
</protein>
<reference evidence="1 2" key="1">
    <citation type="submission" date="2020-06" db="EMBL/GenBank/DDBJ databases">
        <title>Transcriptomic and genomic resources for Thalictrum thalictroides and T. hernandezii: Facilitating candidate gene discovery in an emerging model plant lineage.</title>
        <authorList>
            <person name="Arias T."/>
            <person name="Riano-Pachon D.M."/>
            <person name="Di Stilio V.S."/>
        </authorList>
    </citation>
    <scope>NUCLEOTIDE SEQUENCE [LARGE SCALE GENOMIC DNA]</scope>
    <source>
        <strain evidence="2">cv. WT478/WT964</strain>
        <tissue evidence="1">Leaves</tissue>
    </source>
</reference>
<comment type="caution">
    <text evidence="1">The sequence shown here is derived from an EMBL/GenBank/DDBJ whole genome shotgun (WGS) entry which is preliminary data.</text>
</comment>
<evidence type="ECO:0000313" key="2">
    <source>
        <dbReference type="Proteomes" id="UP000554482"/>
    </source>
</evidence>
<dbReference type="EMBL" id="JABWDY010034096">
    <property type="protein sequence ID" value="KAF5182958.1"/>
    <property type="molecule type" value="Genomic_DNA"/>
</dbReference>
<proteinExistence type="predicted"/>
<organism evidence="1 2">
    <name type="scientific">Thalictrum thalictroides</name>
    <name type="common">Rue-anemone</name>
    <name type="synonym">Anemone thalictroides</name>
    <dbReference type="NCBI Taxonomy" id="46969"/>
    <lineage>
        <taxon>Eukaryota</taxon>
        <taxon>Viridiplantae</taxon>
        <taxon>Streptophyta</taxon>
        <taxon>Embryophyta</taxon>
        <taxon>Tracheophyta</taxon>
        <taxon>Spermatophyta</taxon>
        <taxon>Magnoliopsida</taxon>
        <taxon>Ranunculales</taxon>
        <taxon>Ranunculaceae</taxon>
        <taxon>Thalictroideae</taxon>
        <taxon>Thalictrum</taxon>
    </lineage>
</organism>
<sequence length="99" mass="11687">MQHDQNDYFQVEGMETQMFKDVFGFGSFWAIWLANYHLHMKGIATITTCNQTRQYRSSSNSYWVHEEFVQKLSSIANEVAEANHCSPSVMLQLLKWYRV</sequence>
<evidence type="ECO:0000313" key="1">
    <source>
        <dbReference type="EMBL" id="KAF5182958.1"/>
    </source>
</evidence>
<dbReference type="AlphaFoldDB" id="A0A7J6VEA4"/>
<accession>A0A7J6VEA4</accession>
<name>A0A7J6VEA4_THATH</name>
<gene>
    <name evidence="1" type="ORF">FRX31_027454</name>
</gene>